<accession>A0A8H7TBD0</accession>
<proteinExistence type="predicted"/>
<feature type="transmembrane region" description="Helical" evidence="5">
    <location>
        <begin position="109"/>
        <end position="131"/>
    </location>
</feature>
<dbReference type="EMBL" id="JAFJYH010000188">
    <property type="protein sequence ID" value="KAG4416371.1"/>
    <property type="molecule type" value="Genomic_DNA"/>
</dbReference>
<name>A0A8H7TBD0_9HELO</name>
<organism evidence="6 7">
    <name type="scientific">Cadophora malorum</name>
    <dbReference type="NCBI Taxonomy" id="108018"/>
    <lineage>
        <taxon>Eukaryota</taxon>
        <taxon>Fungi</taxon>
        <taxon>Dikarya</taxon>
        <taxon>Ascomycota</taxon>
        <taxon>Pezizomycotina</taxon>
        <taxon>Leotiomycetes</taxon>
        <taxon>Helotiales</taxon>
        <taxon>Ploettnerulaceae</taxon>
        <taxon>Cadophora</taxon>
    </lineage>
</organism>
<evidence type="ECO:0000256" key="3">
    <source>
        <dbReference type="ARBA" id="ARBA00022989"/>
    </source>
</evidence>
<feature type="transmembrane region" description="Helical" evidence="5">
    <location>
        <begin position="152"/>
        <end position="175"/>
    </location>
</feature>
<gene>
    <name evidence="6" type="ORF">IFR04_010480</name>
</gene>
<evidence type="ECO:0000256" key="2">
    <source>
        <dbReference type="ARBA" id="ARBA00022692"/>
    </source>
</evidence>
<dbReference type="Proteomes" id="UP000664132">
    <property type="component" value="Unassembled WGS sequence"/>
</dbReference>
<feature type="transmembrane region" description="Helical" evidence="5">
    <location>
        <begin position="76"/>
        <end position="103"/>
    </location>
</feature>
<evidence type="ECO:0000313" key="6">
    <source>
        <dbReference type="EMBL" id="KAG4416371.1"/>
    </source>
</evidence>
<feature type="transmembrane region" description="Helical" evidence="5">
    <location>
        <begin position="187"/>
        <end position="211"/>
    </location>
</feature>
<keyword evidence="4 5" id="KW-0472">Membrane</keyword>
<evidence type="ECO:0000256" key="4">
    <source>
        <dbReference type="ARBA" id="ARBA00023136"/>
    </source>
</evidence>
<keyword evidence="2 5" id="KW-0812">Transmembrane</keyword>
<dbReference type="GO" id="GO:0005886">
    <property type="term" value="C:plasma membrane"/>
    <property type="evidence" value="ECO:0007669"/>
    <property type="project" value="TreeGrafter"/>
</dbReference>
<feature type="transmembrane region" description="Helical" evidence="5">
    <location>
        <begin position="49"/>
        <end position="69"/>
    </location>
</feature>
<comment type="caution">
    <text evidence="6">The sequence shown here is derived from an EMBL/GenBank/DDBJ whole genome shotgun (WGS) entry which is preliminary data.</text>
</comment>
<dbReference type="PANTHER" id="PTHR31465">
    <property type="entry name" value="PROTEIN RTA1-RELATED"/>
    <property type="match status" value="1"/>
</dbReference>
<dbReference type="OrthoDB" id="4521223at2759"/>
<evidence type="ECO:0000313" key="7">
    <source>
        <dbReference type="Proteomes" id="UP000664132"/>
    </source>
</evidence>
<feature type="transmembrane region" description="Helical" evidence="5">
    <location>
        <begin position="271"/>
        <end position="291"/>
    </location>
</feature>
<dbReference type="Pfam" id="PF04479">
    <property type="entry name" value="RTA1"/>
    <property type="match status" value="1"/>
</dbReference>
<dbReference type="PANTHER" id="PTHR31465:SF9">
    <property type="entry name" value="SPHINGOID LONG-CHAIN BASE TRANSPORTER RSB1"/>
    <property type="match status" value="1"/>
</dbReference>
<protein>
    <recommendedName>
        <fullName evidence="8">RTA1-domain-containing protein</fullName>
    </recommendedName>
</protein>
<evidence type="ECO:0000256" key="1">
    <source>
        <dbReference type="ARBA" id="ARBA00004141"/>
    </source>
</evidence>
<keyword evidence="3 5" id="KW-1133">Transmembrane helix</keyword>
<evidence type="ECO:0000256" key="5">
    <source>
        <dbReference type="SAM" id="Phobius"/>
    </source>
</evidence>
<dbReference type="GO" id="GO:0000324">
    <property type="term" value="C:fungal-type vacuole"/>
    <property type="evidence" value="ECO:0007669"/>
    <property type="project" value="TreeGrafter"/>
</dbReference>
<dbReference type="InterPro" id="IPR007568">
    <property type="entry name" value="RTA1"/>
</dbReference>
<keyword evidence="7" id="KW-1185">Reference proteome</keyword>
<reference evidence="6" key="1">
    <citation type="submission" date="2021-02" db="EMBL/GenBank/DDBJ databases">
        <title>Genome sequence Cadophora malorum strain M34.</title>
        <authorList>
            <person name="Stefanovic E."/>
            <person name="Vu D."/>
            <person name="Scully C."/>
            <person name="Dijksterhuis J."/>
            <person name="Roader J."/>
            <person name="Houbraken J."/>
        </authorList>
    </citation>
    <scope>NUCLEOTIDE SEQUENCE</scope>
    <source>
        <strain evidence="6">M34</strain>
    </source>
</reference>
<comment type="subcellular location">
    <subcellularLocation>
        <location evidence="1">Membrane</location>
        <topology evidence="1">Multi-pass membrane protein</topology>
    </subcellularLocation>
</comment>
<evidence type="ECO:0008006" key="8">
    <source>
        <dbReference type="Google" id="ProtNLM"/>
    </source>
</evidence>
<dbReference type="AlphaFoldDB" id="A0A8H7TBD0"/>
<feature type="transmembrane region" description="Helical" evidence="5">
    <location>
        <begin position="235"/>
        <end position="256"/>
    </location>
</feature>
<sequence length="367" mass="40224">MSNATALSLETSNRTSIHGGNVTLILNPELCTLQTCDLSLGQLEYLPSVWGNAVFVGVFGILLPLHIFLGIKYKTWGFMAGLILGTVLETVGYVVRILLHYSIFDKDYFILYLIFLTIAPAFISAGIYICLSRIVMLYAPQLSRFKPRTYTICFCTSDFISLVLQAAGGAIASVATTQDDVDTGTHIMIAGLIFQVVSLATFVLLCCDFALRLHKNRNSWNTQNASIYSSWKFKAFLYSLALSTLCIIIRCTFRAIELFDGFTGKLANDEVLYMILEPPMITIAVVALTIFHPGIGFQGAWDSAKRSYKGVVADMESSSSYEADLATDRAIFAESGNAEADDETRTVGGATLRGEEGWEMQSLSKAG</sequence>